<evidence type="ECO:0000256" key="1">
    <source>
        <dbReference type="SAM" id="Coils"/>
    </source>
</evidence>
<keyword evidence="1" id="KW-0175">Coiled coil</keyword>
<reference evidence="3" key="1">
    <citation type="journal article" date="2020" name="bioRxiv">
        <title>Comparative genomics of Chlamydomonas.</title>
        <authorList>
            <person name="Craig R.J."/>
            <person name="Hasan A.R."/>
            <person name="Ness R.W."/>
            <person name="Keightley P.D."/>
        </authorList>
    </citation>
    <scope>NUCLEOTIDE SEQUENCE</scope>
    <source>
        <strain evidence="3">SAG 7.73</strain>
    </source>
</reference>
<comment type="caution">
    <text evidence="3">The sequence shown here is derived from an EMBL/GenBank/DDBJ whole genome shotgun (WGS) entry which is preliminary data.</text>
</comment>
<name>A0A835WA01_CHLIN</name>
<feature type="coiled-coil region" evidence="1">
    <location>
        <begin position="26"/>
        <end position="53"/>
    </location>
</feature>
<gene>
    <name evidence="3" type="ORF">HXX76_001713</name>
</gene>
<keyword evidence="4" id="KW-1185">Reference proteome</keyword>
<dbReference type="Proteomes" id="UP000650467">
    <property type="component" value="Unassembled WGS sequence"/>
</dbReference>
<protein>
    <submittedName>
        <fullName evidence="3">Uncharacterized protein</fullName>
    </submittedName>
</protein>
<proteinExistence type="predicted"/>
<accession>A0A835WA01</accession>
<sequence length="130" mass="14499">MWEENRVLATDNASLKSQVESRSQHCMTLIGENKRLLEQVAELRSQLQKNQGELWMAKTEQQAAAAREVSSAKSLAQPMVVRETGAKAGGSQNRPPWIDMNKPTRGTLTVENENVKSNVVRQALALRQSK</sequence>
<dbReference type="AlphaFoldDB" id="A0A835WA01"/>
<evidence type="ECO:0000313" key="3">
    <source>
        <dbReference type="EMBL" id="KAG2443351.1"/>
    </source>
</evidence>
<evidence type="ECO:0000313" key="4">
    <source>
        <dbReference type="Proteomes" id="UP000650467"/>
    </source>
</evidence>
<dbReference type="OrthoDB" id="542098at2759"/>
<feature type="region of interest" description="Disordered" evidence="2">
    <location>
        <begin position="84"/>
        <end position="104"/>
    </location>
</feature>
<evidence type="ECO:0000256" key="2">
    <source>
        <dbReference type="SAM" id="MobiDB-lite"/>
    </source>
</evidence>
<organism evidence="3 4">
    <name type="scientific">Chlamydomonas incerta</name>
    <dbReference type="NCBI Taxonomy" id="51695"/>
    <lineage>
        <taxon>Eukaryota</taxon>
        <taxon>Viridiplantae</taxon>
        <taxon>Chlorophyta</taxon>
        <taxon>core chlorophytes</taxon>
        <taxon>Chlorophyceae</taxon>
        <taxon>CS clade</taxon>
        <taxon>Chlamydomonadales</taxon>
        <taxon>Chlamydomonadaceae</taxon>
        <taxon>Chlamydomonas</taxon>
    </lineage>
</organism>
<dbReference type="EMBL" id="JAEHOC010000003">
    <property type="protein sequence ID" value="KAG2443351.1"/>
    <property type="molecule type" value="Genomic_DNA"/>
</dbReference>